<keyword evidence="2" id="KW-1185">Reference proteome</keyword>
<dbReference type="AlphaFoldDB" id="A0AAD7I3C3"/>
<organism evidence="1 2">
    <name type="scientific">Mycena maculata</name>
    <dbReference type="NCBI Taxonomy" id="230809"/>
    <lineage>
        <taxon>Eukaryota</taxon>
        <taxon>Fungi</taxon>
        <taxon>Dikarya</taxon>
        <taxon>Basidiomycota</taxon>
        <taxon>Agaricomycotina</taxon>
        <taxon>Agaricomycetes</taxon>
        <taxon>Agaricomycetidae</taxon>
        <taxon>Agaricales</taxon>
        <taxon>Marasmiineae</taxon>
        <taxon>Mycenaceae</taxon>
        <taxon>Mycena</taxon>
    </lineage>
</organism>
<accession>A0AAD7I3C3</accession>
<proteinExistence type="predicted"/>
<gene>
    <name evidence="1" type="ORF">DFH07DRAFT_1065308</name>
</gene>
<evidence type="ECO:0000313" key="2">
    <source>
        <dbReference type="Proteomes" id="UP001215280"/>
    </source>
</evidence>
<evidence type="ECO:0000313" key="1">
    <source>
        <dbReference type="EMBL" id="KAJ7734196.1"/>
    </source>
</evidence>
<dbReference type="EMBL" id="JARJLG010000163">
    <property type="protein sequence ID" value="KAJ7734196.1"/>
    <property type="molecule type" value="Genomic_DNA"/>
</dbReference>
<dbReference type="Proteomes" id="UP001215280">
    <property type="component" value="Unassembled WGS sequence"/>
</dbReference>
<sequence length="256" mass="28629">MPVDPLSFPILMEEIYDVATLKTLKKAHTIIEDTKTLLTSTGVNKNQEPYMLWEFECLAERFSKLTDGGKLLSSDKLFPDPSSFLKGKRSITEHRKLLADVIEFRNKVTDYGLKRVDPFTLKYEEAFPTANGDMSIVENASFVAIPSAPPPAPPLYDELEVVSIVFGPLVWGEDIAGQVRALFDRMPRPYTGNRHITARTTEKPHMVLVQFSTADDALAFQNGWNSEHVKGYECVKALLSPDYTPESELPDESGSA</sequence>
<comment type="caution">
    <text evidence="1">The sequence shown here is derived from an EMBL/GenBank/DDBJ whole genome shotgun (WGS) entry which is preliminary data.</text>
</comment>
<name>A0AAD7I3C3_9AGAR</name>
<protein>
    <submittedName>
        <fullName evidence="1">Uncharacterized protein</fullName>
    </submittedName>
</protein>
<reference evidence="1" key="1">
    <citation type="submission" date="2023-03" db="EMBL/GenBank/DDBJ databases">
        <title>Massive genome expansion in bonnet fungi (Mycena s.s.) driven by repeated elements and novel gene families across ecological guilds.</title>
        <authorList>
            <consortium name="Lawrence Berkeley National Laboratory"/>
            <person name="Harder C.B."/>
            <person name="Miyauchi S."/>
            <person name="Viragh M."/>
            <person name="Kuo A."/>
            <person name="Thoen E."/>
            <person name="Andreopoulos B."/>
            <person name="Lu D."/>
            <person name="Skrede I."/>
            <person name="Drula E."/>
            <person name="Henrissat B."/>
            <person name="Morin E."/>
            <person name="Kohler A."/>
            <person name="Barry K."/>
            <person name="LaButti K."/>
            <person name="Morin E."/>
            <person name="Salamov A."/>
            <person name="Lipzen A."/>
            <person name="Mereny Z."/>
            <person name="Hegedus B."/>
            <person name="Baldrian P."/>
            <person name="Stursova M."/>
            <person name="Weitz H."/>
            <person name="Taylor A."/>
            <person name="Grigoriev I.V."/>
            <person name="Nagy L.G."/>
            <person name="Martin F."/>
            <person name="Kauserud H."/>
        </authorList>
    </citation>
    <scope>NUCLEOTIDE SEQUENCE</scope>
    <source>
        <strain evidence="1">CBHHK188m</strain>
    </source>
</reference>